<feature type="region of interest" description="Disordered" evidence="1">
    <location>
        <begin position="459"/>
        <end position="483"/>
    </location>
</feature>
<dbReference type="PANTHER" id="PTHR31902">
    <property type="entry name" value="ACTIN PATCHES DISTAL PROTEIN 1"/>
    <property type="match status" value="1"/>
</dbReference>
<reference evidence="2 3" key="1">
    <citation type="submission" date="2024-04" db="EMBL/GenBank/DDBJ databases">
        <title>Phyllosticta paracitricarpa is synonymous to the EU quarantine fungus P. citricarpa based on phylogenomic analyses.</title>
        <authorList>
            <consortium name="Lawrence Berkeley National Laboratory"/>
            <person name="Van ingen-buijs V.A."/>
            <person name="Van westerhoven A.C."/>
            <person name="Haridas S."/>
            <person name="Skiadas P."/>
            <person name="Martin F."/>
            <person name="Groenewald J.Z."/>
            <person name="Crous P.W."/>
            <person name="Seidl M.F."/>
        </authorList>
    </citation>
    <scope>NUCLEOTIDE SEQUENCE [LARGE SCALE GENOMIC DNA]</scope>
    <source>
        <strain evidence="2 3">CPC 17464</strain>
    </source>
</reference>
<dbReference type="Proteomes" id="UP001360953">
    <property type="component" value="Unassembled WGS sequence"/>
</dbReference>
<feature type="compositionally biased region" description="Low complexity" evidence="1">
    <location>
        <begin position="350"/>
        <end position="365"/>
    </location>
</feature>
<keyword evidence="3" id="KW-1185">Reference proteome</keyword>
<dbReference type="Gene3D" id="3.40.30.10">
    <property type="entry name" value="Glutaredoxin"/>
    <property type="match status" value="1"/>
</dbReference>
<gene>
    <name evidence="2" type="ORF">J3D65DRAFT_610011</name>
</gene>
<dbReference type="InterPro" id="IPR009737">
    <property type="entry name" value="Aim32/Apd1-like"/>
</dbReference>
<evidence type="ECO:0000313" key="2">
    <source>
        <dbReference type="EMBL" id="KAK7544569.1"/>
    </source>
</evidence>
<dbReference type="SUPFAM" id="SSF52833">
    <property type="entry name" value="Thioredoxin-like"/>
    <property type="match status" value="1"/>
</dbReference>
<dbReference type="PANTHER" id="PTHR31902:SF14">
    <property type="entry name" value="ACTIN PATCHES DISTAL PROTEIN 1"/>
    <property type="match status" value="1"/>
</dbReference>
<evidence type="ECO:0000313" key="3">
    <source>
        <dbReference type="Proteomes" id="UP001360953"/>
    </source>
</evidence>
<proteinExistence type="predicted"/>
<dbReference type="CDD" id="cd03062">
    <property type="entry name" value="TRX_Fd_Sucrase"/>
    <property type="match status" value="1"/>
</dbReference>
<feature type="region of interest" description="Disordered" evidence="1">
    <location>
        <begin position="1"/>
        <end position="31"/>
    </location>
</feature>
<dbReference type="Pfam" id="PF06999">
    <property type="entry name" value="Suc_Fer-like"/>
    <property type="match status" value="1"/>
</dbReference>
<evidence type="ECO:0000256" key="1">
    <source>
        <dbReference type="SAM" id="MobiDB-lite"/>
    </source>
</evidence>
<feature type="region of interest" description="Disordered" evidence="1">
    <location>
        <begin position="329"/>
        <end position="371"/>
    </location>
</feature>
<feature type="compositionally biased region" description="Basic and acidic residues" evidence="1">
    <location>
        <begin position="469"/>
        <end position="483"/>
    </location>
</feature>
<protein>
    <submittedName>
        <fullName evidence="2">Sucrase/ferredoxin-like-domain-containing protein</fullName>
    </submittedName>
</protein>
<dbReference type="InterPro" id="IPR036249">
    <property type="entry name" value="Thioredoxin-like_sf"/>
</dbReference>
<sequence>MAEAELEASESGRFGRSASTEDRQAATSQDNAWRQLELNGSKKGVLDGTLCRCGPVLTISRSTTCCVGVSVGRRLVRRYDPCFRRGAPNSALFINLITARQQRPIRSTPPPASFLRVPALLLLLLLPFKYCLVHANSATLLSFLFLLFPPSPSPSKSGFRAAMASALKNLWGRVASHSGSAQHEDGFSKAPKAGELFPVTDPAVDGEDCLRDCANCTIKYPRKWSVNEGDNMYGNISGWDTHLIVATGKTDWVRDVADEKGSIMEAVNKCGIKPSNGKMMLSASDMPLPHEVHNTAVPDGAESPTTVLLLPSFTLVDNVTPSSVPTLIQTHISTGPTNTQPLDGLPRPTSSSSAKSAKSPKSSKPVPQPTLPLVVRDCPHNYLILLCSHKTRDARCGQSAPLLRREFERHLRPLGLYRDLHDERPGGVGIYFINHVGGHKYAANVLIYRRAGSVGTGSAAAHAGQAQENGDKEAEKEGNGTAKENREAAQCMWLARVRPEHCENIVKYTILQGKLLDPDRQLRGGFDRSRQLISW</sequence>
<comment type="caution">
    <text evidence="2">The sequence shown here is derived from an EMBL/GenBank/DDBJ whole genome shotgun (WGS) entry which is preliminary data.</text>
</comment>
<dbReference type="GeneID" id="92031658"/>
<dbReference type="EMBL" id="JBBPEH010000001">
    <property type="protein sequence ID" value="KAK7544569.1"/>
    <property type="molecule type" value="Genomic_DNA"/>
</dbReference>
<dbReference type="RefSeq" id="XP_066659804.1">
    <property type="nucleotide sequence ID" value="XM_066798752.1"/>
</dbReference>
<name>A0ABR1M9L3_9PEZI</name>
<accession>A0ABR1M9L3</accession>
<organism evidence="2 3">
    <name type="scientific">Phyllosticta citribraziliensis</name>
    <dbReference type="NCBI Taxonomy" id="989973"/>
    <lineage>
        <taxon>Eukaryota</taxon>
        <taxon>Fungi</taxon>
        <taxon>Dikarya</taxon>
        <taxon>Ascomycota</taxon>
        <taxon>Pezizomycotina</taxon>
        <taxon>Dothideomycetes</taxon>
        <taxon>Dothideomycetes incertae sedis</taxon>
        <taxon>Botryosphaeriales</taxon>
        <taxon>Phyllostictaceae</taxon>
        <taxon>Phyllosticta</taxon>
    </lineage>
</organism>
<feature type="compositionally biased region" description="Polar residues" evidence="1">
    <location>
        <begin position="329"/>
        <end position="341"/>
    </location>
</feature>